<dbReference type="EMBL" id="CP039348">
    <property type="protein sequence ID" value="QCD89629.1"/>
    <property type="molecule type" value="Genomic_DNA"/>
</dbReference>
<feature type="region of interest" description="Disordered" evidence="1">
    <location>
        <begin position="63"/>
        <end position="83"/>
    </location>
</feature>
<protein>
    <submittedName>
        <fullName evidence="2">Uncharacterized protein</fullName>
    </submittedName>
</protein>
<gene>
    <name evidence="2" type="ORF">DEO72_LG4g575</name>
</gene>
<feature type="compositionally biased region" description="Basic and acidic residues" evidence="1">
    <location>
        <begin position="70"/>
        <end position="83"/>
    </location>
</feature>
<proteinExistence type="predicted"/>
<evidence type="ECO:0000313" key="3">
    <source>
        <dbReference type="Proteomes" id="UP000501690"/>
    </source>
</evidence>
<keyword evidence="3" id="KW-1185">Reference proteome</keyword>
<organism evidence="2 3">
    <name type="scientific">Vigna unguiculata</name>
    <name type="common">Cowpea</name>
    <dbReference type="NCBI Taxonomy" id="3917"/>
    <lineage>
        <taxon>Eukaryota</taxon>
        <taxon>Viridiplantae</taxon>
        <taxon>Streptophyta</taxon>
        <taxon>Embryophyta</taxon>
        <taxon>Tracheophyta</taxon>
        <taxon>Spermatophyta</taxon>
        <taxon>Magnoliopsida</taxon>
        <taxon>eudicotyledons</taxon>
        <taxon>Gunneridae</taxon>
        <taxon>Pentapetalae</taxon>
        <taxon>rosids</taxon>
        <taxon>fabids</taxon>
        <taxon>Fabales</taxon>
        <taxon>Fabaceae</taxon>
        <taxon>Papilionoideae</taxon>
        <taxon>50 kb inversion clade</taxon>
        <taxon>NPAAA clade</taxon>
        <taxon>indigoferoid/millettioid clade</taxon>
        <taxon>Phaseoleae</taxon>
        <taxon>Vigna</taxon>
    </lineage>
</organism>
<reference evidence="2 3" key="1">
    <citation type="submission" date="2019-04" db="EMBL/GenBank/DDBJ databases">
        <title>An improved genome assembly and genetic linkage map for asparagus bean, Vigna unguiculata ssp. sesquipedialis.</title>
        <authorList>
            <person name="Xia Q."/>
            <person name="Zhang R."/>
            <person name="Dong Y."/>
        </authorList>
    </citation>
    <scope>NUCLEOTIDE SEQUENCE [LARGE SCALE GENOMIC DNA]</scope>
    <source>
        <tissue evidence="2">Leaf</tissue>
    </source>
</reference>
<name>A0A4D6LLH5_VIGUN</name>
<accession>A0A4D6LLH5</accession>
<dbReference type="Proteomes" id="UP000501690">
    <property type="component" value="Linkage Group LG4"/>
</dbReference>
<evidence type="ECO:0000313" key="2">
    <source>
        <dbReference type="EMBL" id="QCD89629.1"/>
    </source>
</evidence>
<evidence type="ECO:0000256" key="1">
    <source>
        <dbReference type="SAM" id="MobiDB-lite"/>
    </source>
</evidence>
<dbReference type="AlphaFoldDB" id="A0A4D6LLH5"/>
<sequence>MSSIAFPLYFTGYSARCRVVKASVDPVSRRTVARPVTLAQASQSRLGEMTGIRLEPFLRERSPKRPARLLSERVPHPGERGLA</sequence>